<evidence type="ECO:0000256" key="5">
    <source>
        <dbReference type="ARBA" id="ARBA00023125"/>
    </source>
</evidence>
<evidence type="ECO:0000259" key="7">
    <source>
        <dbReference type="PROSITE" id="PS50949"/>
    </source>
</evidence>
<keyword evidence="3" id="KW-0663">Pyridoxal phosphate</keyword>
<evidence type="ECO:0000256" key="6">
    <source>
        <dbReference type="ARBA" id="ARBA00023163"/>
    </source>
</evidence>
<proteinExistence type="inferred from homology"/>
<protein>
    <recommendedName>
        <fullName evidence="2">Putative 8-amino-7-oxononanoate synthase</fullName>
    </recommendedName>
</protein>
<keyword evidence="6" id="KW-0804">Transcription</keyword>
<dbReference type="InterPro" id="IPR036388">
    <property type="entry name" value="WH-like_DNA-bd_sf"/>
</dbReference>
<dbReference type="Pfam" id="PF00155">
    <property type="entry name" value="Aminotran_1_2"/>
    <property type="match status" value="1"/>
</dbReference>
<dbReference type="CDD" id="cd00609">
    <property type="entry name" value="AAT_like"/>
    <property type="match status" value="1"/>
</dbReference>
<dbReference type="Gene3D" id="1.10.10.10">
    <property type="entry name" value="Winged helix-like DNA-binding domain superfamily/Winged helix DNA-binding domain"/>
    <property type="match status" value="1"/>
</dbReference>
<dbReference type="InterPro" id="IPR036390">
    <property type="entry name" value="WH_DNA-bd_sf"/>
</dbReference>
<dbReference type="PANTHER" id="PTHR46577">
    <property type="entry name" value="HTH-TYPE TRANSCRIPTIONAL REGULATORY PROTEIN GABR"/>
    <property type="match status" value="1"/>
</dbReference>
<keyword evidence="8" id="KW-0808">Transferase</keyword>
<dbReference type="InterPro" id="IPR015421">
    <property type="entry name" value="PyrdxlP-dep_Trfase_major"/>
</dbReference>
<dbReference type="EMBL" id="JAQQLF010000016">
    <property type="protein sequence ID" value="MDC7718207.1"/>
    <property type="molecule type" value="Genomic_DNA"/>
</dbReference>
<dbReference type="Gene3D" id="3.40.640.10">
    <property type="entry name" value="Type I PLP-dependent aspartate aminotransferase-like (Major domain)"/>
    <property type="match status" value="1"/>
</dbReference>
<keyword evidence="8" id="KW-0032">Aminotransferase</keyword>
<feature type="domain" description="HTH gntR-type" evidence="7">
    <location>
        <begin position="19"/>
        <end position="94"/>
    </location>
</feature>
<accession>A0ABT5J079</accession>
<keyword evidence="5" id="KW-0238">DNA-binding</keyword>
<evidence type="ECO:0000313" key="9">
    <source>
        <dbReference type="Proteomes" id="UP001219956"/>
    </source>
</evidence>
<dbReference type="RefSeq" id="WP_272752470.1">
    <property type="nucleotide sequence ID" value="NZ_JAQQLF010000016.1"/>
</dbReference>
<dbReference type="InterPro" id="IPR015424">
    <property type="entry name" value="PyrdxlP-dep_Trfase"/>
</dbReference>
<name>A0ABT5J079_9NEIS</name>
<reference evidence="8 9" key="1">
    <citation type="submission" date="2023-01" db="EMBL/GenBank/DDBJ databases">
        <title>Novel species of the genus Vogesella isolated from rivers.</title>
        <authorList>
            <person name="Lu H."/>
        </authorList>
    </citation>
    <scope>NUCLEOTIDE SEQUENCE [LARGE SCALE GENOMIC DNA]</scope>
    <source>
        <strain evidence="8 9">DC21W</strain>
    </source>
</reference>
<dbReference type="SUPFAM" id="SSF46785">
    <property type="entry name" value="Winged helix' DNA-binding domain"/>
    <property type="match status" value="1"/>
</dbReference>
<sequence length="493" mass="54141">MPTWIVDFLMTRLARHSDEGLAKQLTRLIREAIVAGRFTEVSHGEQGVARLPASRELARQLHLGRNTVIQAYEQLQAEGYLETRQGAGSFVVPAFLRKPGPTAVRAQPLGLSSRGNALVSTATIPDGLSGAFAPGMPEIRQFPHHVWQNLLSRHQRSTPWPKLGYTVDGGLPALREALAEYLVLSRGVRCTPEQILIISGAQIGMELSARLLANQGEVAWVEEPGYAGAHASLQAAGMDLVAAAVDDEGLNPDSVQDTRTPRLIYTTPSHQYPLGVVMSLPRRLALLAHAARCGAWILEDDYDSEFRYSSQPLPALQGLAQDERVIYVGTMSKVMYPGLRIAYMVVPDGLIDAFRRAHARLYREPPYITQAALSDFLQQGHFARHVRRMRELYQARQHTLRSALASSSAHWLPLSSGKAGLHLMAHLPMLANELALSHAAATQGVVLRPLARNYLGQAPQKGLVLGYAGVNDHEIRHGVAILARLLQEVQHHD</sequence>
<keyword evidence="9" id="KW-1185">Reference proteome</keyword>
<dbReference type="PANTHER" id="PTHR46577:SF1">
    <property type="entry name" value="HTH-TYPE TRANSCRIPTIONAL REGULATORY PROTEIN GABR"/>
    <property type="match status" value="1"/>
</dbReference>
<evidence type="ECO:0000256" key="3">
    <source>
        <dbReference type="ARBA" id="ARBA00022898"/>
    </source>
</evidence>
<dbReference type="SMART" id="SM00345">
    <property type="entry name" value="HTH_GNTR"/>
    <property type="match status" value="1"/>
</dbReference>
<dbReference type="InterPro" id="IPR000524">
    <property type="entry name" value="Tscrpt_reg_HTH_GntR"/>
</dbReference>
<evidence type="ECO:0000256" key="4">
    <source>
        <dbReference type="ARBA" id="ARBA00023015"/>
    </source>
</evidence>
<dbReference type="InterPro" id="IPR004839">
    <property type="entry name" value="Aminotransferase_I/II_large"/>
</dbReference>
<organism evidence="8 9">
    <name type="scientific">Vogesella aquatica</name>
    <dbReference type="NCBI Taxonomy" id="2984206"/>
    <lineage>
        <taxon>Bacteria</taxon>
        <taxon>Pseudomonadati</taxon>
        <taxon>Pseudomonadota</taxon>
        <taxon>Betaproteobacteria</taxon>
        <taxon>Neisseriales</taxon>
        <taxon>Chromobacteriaceae</taxon>
        <taxon>Vogesella</taxon>
    </lineage>
</organism>
<evidence type="ECO:0000256" key="2">
    <source>
        <dbReference type="ARBA" id="ARBA00021531"/>
    </source>
</evidence>
<evidence type="ECO:0000313" key="8">
    <source>
        <dbReference type="EMBL" id="MDC7718207.1"/>
    </source>
</evidence>
<dbReference type="PRINTS" id="PR00035">
    <property type="entry name" value="HTHGNTR"/>
</dbReference>
<dbReference type="GO" id="GO:0008483">
    <property type="term" value="F:transaminase activity"/>
    <property type="evidence" value="ECO:0007669"/>
    <property type="project" value="UniProtKB-KW"/>
</dbReference>
<evidence type="ECO:0000256" key="1">
    <source>
        <dbReference type="ARBA" id="ARBA00005384"/>
    </source>
</evidence>
<dbReference type="Pfam" id="PF00392">
    <property type="entry name" value="GntR"/>
    <property type="match status" value="1"/>
</dbReference>
<dbReference type="InterPro" id="IPR051446">
    <property type="entry name" value="HTH_trans_reg/aminotransferase"/>
</dbReference>
<dbReference type="CDD" id="cd07377">
    <property type="entry name" value="WHTH_GntR"/>
    <property type="match status" value="1"/>
</dbReference>
<comment type="similarity">
    <text evidence="1">In the C-terminal section; belongs to the class-I pyridoxal-phosphate-dependent aminotransferase family.</text>
</comment>
<dbReference type="Proteomes" id="UP001219956">
    <property type="component" value="Unassembled WGS sequence"/>
</dbReference>
<gene>
    <name evidence="8" type="ORF">PQU95_13400</name>
</gene>
<dbReference type="PROSITE" id="PS50949">
    <property type="entry name" value="HTH_GNTR"/>
    <property type="match status" value="1"/>
</dbReference>
<dbReference type="SUPFAM" id="SSF53383">
    <property type="entry name" value="PLP-dependent transferases"/>
    <property type="match status" value="1"/>
</dbReference>
<keyword evidence="4" id="KW-0805">Transcription regulation</keyword>
<comment type="caution">
    <text evidence="8">The sequence shown here is derived from an EMBL/GenBank/DDBJ whole genome shotgun (WGS) entry which is preliminary data.</text>
</comment>